<protein>
    <submittedName>
        <fullName evidence="1">Uncharacterized protein</fullName>
    </submittedName>
</protein>
<proteinExistence type="predicted"/>
<name>A0A533QE39_9BACT</name>
<comment type="caution">
    <text evidence="1">The sequence shown here is derived from an EMBL/GenBank/DDBJ whole genome shotgun (WGS) entry which is preliminary data.</text>
</comment>
<evidence type="ECO:0000313" key="2">
    <source>
        <dbReference type="Proteomes" id="UP000319783"/>
    </source>
</evidence>
<gene>
    <name evidence="1" type="ORF">JETT_0661</name>
</gene>
<dbReference type="EMBL" id="SULG01000009">
    <property type="protein sequence ID" value="TLD42978.1"/>
    <property type="molecule type" value="Genomic_DNA"/>
</dbReference>
<organism evidence="1 2">
    <name type="scientific">Candidatus Jettenia ecosi</name>
    <dbReference type="NCBI Taxonomy" id="2494326"/>
    <lineage>
        <taxon>Bacteria</taxon>
        <taxon>Pseudomonadati</taxon>
        <taxon>Planctomycetota</taxon>
        <taxon>Candidatus Brocadiia</taxon>
        <taxon>Candidatus Brocadiales</taxon>
        <taxon>Candidatus Brocadiaceae</taxon>
        <taxon>Candidatus Jettenia</taxon>
    </lineage>
</organism>
<sequence length="48" mass="5541">MGVSAGTVHQWMHQYKHKGPDAFILQGRGGRVGGDYYRGMKRKNYWKS</sequence>
<dbReference type="AlphaFoldDB" id="A0A533QE39"/>
<evidence type="ECO:0000313" key="1">
    <source>
        <dbReference type="EMBL" id="TLD42978.1"/>
    </source>
</evidence>
<reference evidence="1 2" key="1">
    <citation type="submission" date="2019-04" db="EMBL/GenBank/DDBJ databases">
        <title>Genome of a novel bacterium Candidatus Jettenia ecosi reconstructed from metagenome of an anammox bioreactor.</title>
        <authorList>
            <person name="Mardanov A.V."/>
            <person name="Beletsky A.V."/>
            <person name="Ravin N.V."/>
            <person name="Botchkova E.A."/>
            <person name="Litti Y.V."/>
            <person name="Nozhevnikova A.N."/>
        </authorList>
    </citation>
    <scope>NUCLEOTIDE SEQUENCE [LARGE SCALE GENOMIC DNA]</scope>
    <source>
        <strain evidence="1">J2</strain>
    </source>
</reference>
<dbReference type="Proteomes" id="UP000319783">
    <property type="component" value="Unassembled WGS sequence"/>
</dbReference>
<accession>A0A533QE39</accession>